<feature type="active site" description="Charge relay system" evidence="5">
    <location>
        <position position="275"/>
    </location>
</feature>
<dbReference type="PANTHER" id="PTHR31956:SF1">
    <property type="entry name" value="NON-SPECIFIC PHOSPHOLIPASE C1"/>
    <property type="match status" value="1"/>
</dbReference>
<proteinExistence type="predicted"/>
<dbReference type="PANTHER" id="PTHR31956">
    <property type="entry name" value="NON-SPECIFIC PHOSPHOLIPASE C4-RELATED"/>
    <property type="match status" value="1"/>
</dbReference>
<evidence type="ECO:0000256" key="1">
    <source>
        <dbReference type="ARBA" id="ARBA00001913"/>
    </source>
</evidence>
<sequence>MLSHRTRAERRNTHATAVRARWEQFICPRRLHTYRHIRRLLMPSRSYVELPGSHRLEPAATRIADVAPDEPIEVSIYLKPRPDDIDLSRHHTRAELNARRATAYQNDIQCVTDFAQRAGLSVISIEPGRRLLKLRGPAARVEAAFSTKLGHYHDGKRHFRGRVGPVQLPEDVAAVVEAVLGLDTRPVAESRVVQLRDAAAMPGYLPNQVGALYDFPTAASGVGQCIALIELGGGYLDSDTQAAFQAMGLPPPRVVAVSVDHGVNQPSPYSGADGEVALDIQVAGGVAPGAKIAVYFTPNTDAGFVNAVTAAAHDTTHEPGVISISWGSAEMNWTPQALRTMNSALRDAAALGISVFVAAGDNLATDGINDGKAHVDFPASSPWAIGCGGTAITVAHHAITDESVWNDGTSGTGGGISDVFTVPDFQKTVSLPPSVNGGRHGRGVPDVAADAAPASGYIIVVHGHMTTVGGTSAVAPLWAGLTTLINEKAAQPLGFFLPTLYRQPNLLREITVGNNRPAGSNIGYSAGPGWNACTGLGVPQGQALFQALTASGAAAALRNDPLAPIQHTVVLMLENRSFDHMLGFLYADQGNVSPAGHPFDGLTGRESNPDAHDKAVRVFPIQASQSYAYFMPGADPGEGYAATNSQLFGTIRAPVPPVATNQGFVKDYAYTLGWEKKAGWSILPGTKATGIMGMFTPDMLPVLSGLARGYAVCDRWFSSVPTETLPNRAFVCAATSQGHMNDKAKWFTCPTIFGSLSRSGVDWAVYGYDTDPLTRYTFSDITHAADSHFGRFSDFKAAAADGSLPAFTFLEPSWDSAGNSQHPNYDVALGEQFIHDVYYALRNGPAWNETLLIITYDEHGGCYDHVPPPGGAVPPDHTVGEYGFDFTRFGVRVPTVLVSPRIQAGTVFRVPDGSMPLDHTAILKTVERRWNLPPLTQRDAAAPDVGAVLTLAVPRTDDPLAGVRVPAAKEKNPAADMPSHLQQVYAELVAQLPVPDAQGGAHHALPPLRSNQDCKAYIQKRTAAWKASRKVR</sequence>
<keyword evidence="4" id="KW-0106">Calcium</keyword>
<evidence type="ECO:0000313" key="7">
    <source>
        <dbReference type="EMBL" id="NDU42639.1"/>
    </source>
</evidence>
<keyword evidence="2" id="KW-0479">Metal-binding</keyword>
<dbReference type="InterPro" id="IPR017850">
    <property type="entry name" value="Alkaline_phosphatase_core_sf"/>
</dbReference>
<feature type="active site" description="Charge relay system" evidence="5">
    <location>
        <position position="472"/>
    </location>
</feature>
<dbReference type="GO" id="GO:0042578">
    <property type="term" value="F:phosphoric ester hydrolase activity"/>
    <property type="evidence" value="ECO:0007669"/>
    <property type="project" value="UniProtKB-ARBA"/>
</dbReference>
<reference evidence="7" key="1">
    <citation type="submission" date="2019-11" db="EMBL/GenBank/DDBJ databases">
        <title>Acidithiobacillus ferrianus sp. nov.: a facultatively anaerobic and extremely acidophilic chemolithoautotroph.</title>
        <authorList>
            <person name="Norris P.R."/>
            <person name="Falagan C."/>
            <person name="Moya-Beltran A."/>
            <person name="Castro M."/>
            <person name="Quatrini R."/>
            <person name="Johnson D.B."/>
        </authorList>
    </citation>
    <scope>NUCLEOTIDE SEQUENCE [LARGE SCALE GENOMIC DNA]</scope>
    <source>
        <strain evidence="7">MG</strain>
    </source>
</reference>
<dbReference type="Pfam" id="PF09286">
    <property type="entry name" value="Pro-kuma_activ"/>
    <property type="match status" value="1"/>
</dbReference>
<keyword evidence="5" id="KW-0645">Protease</keyword>
<dbReference type="EMBL" id="WNJL01000034">
    <property type="protein sequence ID" value="NDU42639.1"/>
    <property type="molecule type" value="Genomic_DNA"/>
</dbReference>
<comment type="caution">
    <text evidence="7">The sequence shown here is derived from an EMBL/GenBank/DDBJ whole genome shotgun (WGS) entry which is preliminary data.</text>
</comment>
<keyword evidence="5" id="KW-0720">Serine protease</keyword>
<comment type="caution">
    <text evidence="5">Lacks conserved residue(s) required for the propagation of feature annotation.</text>
</comment>
<feature type="active site" description="Charge relay system" evidence="5">
    <location>
        <position position="279"/>
    </location>
</feature>
<dbReference type="Pfam" id="PF00082">
    <property type="entry name" value="Peptidase_S8"/>
    <property type="match status" value="1"/>
</dbReference>
<evidence type="ECO:0000256" key="4">
    <source>
        <dbReference type="ARBA" id="ARBA00022837"/>
    </source>
</evidence>
<dbReference type="InterPro" id="IPR030400">
    <property type="entry name" value="Sedolisin_dom"/>
</dbReference>
<dbReference type="InterPro" id="IPR036852">
    <property type="entry name" value="Peptidase_S8/S53_dom_sf"/>
</dbReference>
<dbReference type="InterPro" id="IPR007312">
    <property type="entry name" value="Phosphoesterase"/>
</dbReference>
<accession>A0A845U8Z1</accession>
<organism evidence="7">
    <name type="scientific">Acidithiobacillus ferrianus</name>
    <dbReference type="NCBI Taxonomy" id="2678518"/>
    <lineage>
        <taxon>Bacteria</taxon>
        <taxon>Pseudomonadati</taxon>
        <taxon>Pseudomonadota</taxon>
        <taxon>Acidithiobacillia</taxon>
        <taxon>Acidithiobacillales</taxon>
        <taxon>Acidithiobacillaceae</taxon>
        <taxon>Acidithiobacillus</taxon>
    </lineage>
</organism>
<dbReference type="Gene3D" id="3.40.50.200">
    <property type="entry name" value="Peptidase S8/S53 domain"/>
    <property type="match status" value="1"/>
</dbReference>
<dbReference type="InterPro" id="IPR000209">
    <property type="entry name" value="Peptidase_S8/S53_dom"/>
</dbReference>
<feature type="domain" description="Peptidase S53" evidence="6">
    <location>
        <begin position="203"/>
        <end position="551"/>
    </location>
</feature>
<dbReference type="GO" id="GO:0046872">
    <property type="term" value="F:metal ion binding"/>
    <property type="evidence" value="ECO:0007669"/>
    <property type="project" value="UniProtKB-KW"/>
</dbReference>
<dbReference type="InterPro" id="IPR015366">
    <property type="entry name" value="S53_propep"/>
</dbReference>
<dbReference type="SMART" id="SM00944">
    <property type="entry name" value="Pro-kuma_activ"/>
    <property type="match status" value="1"/>
</dbReference>
<dbReference type="CDD" id="cd04056">
    <property type="entry name" value="Peptidases_S53"/>
    <property type="match status" value="1"/>
</dbReference>
<dbReference type="SUPFAM" id="SSF54897">
    <property type="entry name" value="Protease propeptides/inhibitors"/>
    <property type="match status" value="1"/>
</dbReference>
<dbReference type="Gene3D" id="3.40.720.10">
    <property type="entry name" value="Alkaline Phosphatase, subunit A"/>
    <property type="match status" value="2"/>
</dbReference>
<evidence type="ECO:0000259" key="6">
    <source>
        <dbReference type="PROSITE" id="PS51695"/>
    </source>
</evidence>
<dbReference type="GO" id="GO:0004252">
    <property type="term" value="F:serine-type endopeptidase activity"/>
    <property type="evidence" value="ECO:0007669"/>
    <property type="project" value="UniProtKB-UniRule"/>
</dbReference>
<evidence type="ECO:0000256" key="5">
    <source>
        <dbReference type="PROSITE-ProRule" id="PRU01032"/>
    </source>
</evidence>
<dbReference type="GO" id="GO:0006508">
    <property type="term" value="P:proteolysis"/>
    <property type="evidence" value="ECO:0007669"/>
    <property type="project" value="UniProtKB-KW"/>
</dbReference>
<comment type="cofactor">
    <cofactor evidence="1">
        <name>Ca(2+)</name>
        <dbReference type="ChEBI" id="CHEBI:29108"/>
    </cofactor>
</comment>
<dbReference type="GO" id="GO:0009395">
    <property type="term" value="P:phospholipid catabolic process"/>
    <property type="evidence" value="ECO:0007669"/>
    <property type="project" value="TreeGrafter"/>
</dbReference>
<protein>
    <submittedName>
        <fullName evidence="7">S8 family serine peptidase</fullName>
    </submittedName>
</protein>
<dbReference type="CDD" id="cd11377">
    <property type="entry name" value="Pro-peptidase_S53"/>
    <property type="match status" value="1"/>
</dbReference>
<dbReference type="PROSITE" id="PS51695">
    <property type="entry name" value="SEDOLISIN"/>
    <property type="match status" value="1"/>
</dbReference>
<dbReference type="SUPFAM" id="SSF53649">
    <property type="entry name" value="Alkaline phosphatase-like"/>
    <property type="match status" value="1"/>
</dbReference>
<dbReference type="SUPFAM" id="SSF52743">
    <property type="entry name" value="Subtilisin-like"/>
    <property type="match status" value="1"/>
</dbReference>
<evidence type="ECO:0000256" key="3">
    <source>
        <dbReference type="ARBA" id="ARBA00022801"/>
    </source>
</evidence>
<dbReference type="Pfam" id="PF04185">
    <property type="entry name" value="Phosphoesterase"/>
    <property type="match status" value="1"/>
</dbReference>
<evidence type="ECO:0000256" key="2">
    <source>
        <dbReference type="ARBA" id="ARBA00022723"/>
    </source>
</evidence>
<dbReference type="AlphaFoldDB" id="A0A845U8Z1"/>
<keyword evidence="3 5" id="KW-0378">Hydrolase</keyword>
<name>A0A845U8Z1_9PROT</name>
<gene>
    <name evidence="7" type="ORF">GL267_08295</name>
</gene>